<sequence length="189" mass="21282">MSEAVEALKPKPAATMAQVPERSSSDHLLRLIQQHHVQLSTMADTKASMIITVSSIVLTLALGRLNDPEFRLALIVLSVFTMLALLCAIFTVLPKFRGVKRLQGEIPPGFNLMFFGHFSALDQQRWMDEMAARMMPGRAYQTVLEDVYGLGMYLAHHKYPWLRMAYLFFLTGFVLACVAQLYTVVAAWT</sequence>
<name>A0ABT0GDX4_9GAMM</name>
<comment type="subcellular location">
    <subcellularLocation>
        <location evidence="1">Cell membrane</location>
    </subcellularLocation>
</comment>
<evidence type="ECO:0000256" key="6">
    <source>
        <dbReference type="ARBA" id="ARBA00023118"/>
    </source>
</evidence>
<evidence type="ECO:0000259" key="9">
    <source>
        <dbReference type="Pfam" id="PF18967"/>
    </source>
</evidence>
<accession>A0ABT0GDX4</accession>
<keyword evidence="3 8" id="KW-0812">Transmembrane</keyword>
<keyword evidence="11" id="KW-1185">Reference proteome</keyword>
<evidence type="ECO:0000256" key="4">
    <source>
        <dbReference type="ARBA" id="ARBA00022741"/>
    </source>
</evidence>
<dbReference type="RefSeq" id="WP_248205096.1">
    <property type="nucleotide sequence ID" value="NZ_JALNMH010000002.1"/>
</dbReference>
<keyword evidence="2" id="KW-1003">Cell membrane</keyword>
<keyword evidence="6" id="KW-0051">Antiviral defense</keyword>
<dbReference type="Pfam" id="PF18967">
    <property type="entry name" value="PycTM"/>
    <property type="match status" value="1"/>
</dbReference>
<evidence type="ECO:0000256" key="2">
    <source>
        <dbReference type="ARBA" id="ARBA00022475"/>
    </source>
</evidence>
<feature type="domain" description="Pycsar effector protein" evidence="9">
    <location>
        <begin position="27"/>
        <end position="179"/>
    </location>
</feature>
<keyword evidence="5 8" id="KW-1133">Transmembrane helix</keyword>
<proteinExistence type="predicted"/>
<evidence type="ECO:0000256" key="7">
    <source>
        <dbReference type="ARBA" id="ARBA00023136"/>
    </source>
</evidence>
<keyword evidence="7 8" id="KW-0472">Membrane</keyword>
<evidence type="ECO:0000256" key="8">
    <source>
        <dbReference type="SAM" id="Phobius"/>
    </source>
</evidence>
<dbReference type="InterPro" id="IPR043760">
    <property type="entry name" value="PycTM_dom"/>
</dbReference>
<dbReference type="EMBL" id="JALNMH010000002">
    <property type="protein sequence ID" value="MCK7592746.1"/>
    <property type="molecule type" value="Genomic_DNA"/>
</dbReference>
<keyword evidence="4" id="KW-0547">Nucleotide-binding</keyword>
<evidence type="ECO:0000256" key="5">
    <source>
        <dbReference type="ARBA" id="ARBA00022989"/>
    </source>
</evidence>
<comment type="caution">
    <text evidence="10">The sequence shown here is derived from an EMBL/GenBank/DDBJ whole genome shotgun (WGS) entry which is preliminary data.</text>
</comment>
<evidence type="ECO:0000313" key="10">
    <source>
        <dbReference type="EMBL" id="MCK7592746.1"/>
    </source>
</evidence>
<evidence type="ECO:0000256" key="3">
    <source>
        <dbReference type="ARBA" id="ARBA00022692"/>
    </source>
</evidence>
<feature type="transmembrane region" description="Helical" evidence="8">
    <location>
        <begin position="166"/>
        <end position="188"/>
    </location>
</feature>
<gene>
    <name evidence="10" type="ORF">M0G41_03580</name>
</gene>
<dbReference type="Proteomes" id="UP001431449">
    <property type="component" value="Unassembled WGS sequence"/>
</dbReference>
<protein>
    <submittedName>
        <fullName evidence="10">DUF5706 domain-containing protein</fullName>
    </submittedName>
</protein>
<feature type="transmembrane region" description="Helical" evidence="8">
    <location>
        <begin position="72"/>
        <end position="93"/>
    </location>
</feature>
<evidence type="ECO:0000313" key="11">
    <source>
        <dbReference type="Proteomes" id="UP001431449"/>
    </source>
</evidence>
<organism evidence="10 11">
    <name type="scientific">Pseudomarimonas salicorniae</name>
    <dbReference type="NCBI Taxonomy" id="2933270"/>
    <lineage>
        <taxon>Bacteria</taxon>
        <taxon>Pseudomonadati</taxon>
        <taxon>Pseudomonadota</taxon>
        <taxon>Gammaproteobacteria</taxon>
        <taxon>Lysobacterales</taxon>
        <taxon>Lysobacteraceae</taxon>
        <taxon>Pseudomarimonas</taxon>
    </lineage>
</organism>
<evidence type="ECO:0000256" key="1">
    <source>
        <dbReference type="ARBA" id="ARBA00004236"/>
    </source>
</evidence>
<reference evidence="10" key="1">
    <citation type="submission" date="2022-04" db="EMBL/GenBank/DDBJ databases">
        <title>Lysobacter sp. CAU 1642 isolated from sea sand.</title>
        <authorList>
            <person name="Kim W."/>
        </authorList>
    </citation>
    <scope>NUCLEOTIDE SEQUENCE</scope>
    <source>
        <strain evidence="10">CAU 1642</strain>
    </source>
</reference>